<reference evidence="2" key="2">
    <citation type="journal article" date="2018" name="Plant J.">
        <title>The Sorghum bicolor reference genome: improved assembly, gene annotations, a transcriptome atlas, and signatures of genome organization.</title>
        <authorList>
            <person name="McCormick R.F."/>
            <person name="Truong S.K."/>
            <person name="Sreedasyam A."/>
            <person name="Jenkins J."/>
            <person name="Shu S."/>
            <person name="Sims D."/>
            <person name="Kennedy M."/>
            <person name="Amirebrahimi M."/>
            <person name="Weers B.D."/>
            <person name="McKinley B."/>
            <person name="Mattison A."/>
            <person name="Morishige D.T."/>
            <person name="Grimwood J."/>
            <person name="Schmutz J."/>
            <person name="Mullet J.E."/>
        </authorList>
    </citation>
    <scope>NUCLEOTIDE SEQUENCE [LARGE SCALE GENOMIC DNA]</scope>
    <source>
        <strain evidence="2">cv. BTx623</strain>
    </source>
</reference>
<dbReference type="Gramene" id="KXG36632">
    <property type="protein sequence ID" value="KXG36632"/>
    <property type="gene ID" value="SORBI_3002G365200"/>
</dbReference>
<organism evidence="1 2">
    <name type="scientific">Sorghum bicolor</name>
    <name type="common">Sorghum</name>
    <name type="synonym">Sorghum vulgare</name>
    <dbReference type="NCBI Taxonomy" id="4558"/>
    <lineage>
        <taxon>Eukaryota</taxon>
        <taxon>Viridiplantae</taxon>
        <taxon>Streptophyta</taxon>
        <taxon>Embryophyta</taxon>
        <taxon>Tracheophyta</taxon>
        <taxon>Spermatophyta</taxon>
        <taxon>Magnoliopsida</taxon>
        <taxon>Liliopsida</taxon>
        <taxon>Poales</taxon>
        <taxon>Poaceae</taxon>
        <taxon>PACMAD clade</taxon>
        <taxon>Panicoideae</taxon>
        <taxon>Andropogonodae</taxon>
        <taxon>Andropogoneae</taxon>
        <taxon>Sorghinae</taxon>
        <taxon>Sorghum</taxon>
    </lineage>
</organism>
<reference evidence="1 2" key="1">
    <citation type="journal article" date="2009" name="Nature">
        <title>The Sorghum bicolor genome and the diversification of grasses.</title>
        <authorList>
            <person name="Paterson A.H."/>
            <person name="Bowers J.E."/>
            <person name="Bruggmann R."/>
            <person name="Dubchak I."/>
            <person name="Grimwood J."/>
            <person name="Gundlach H."/>
            <person name="Haberer G."/>
            <person name="Hellsten U."/>
            <person name="Mitros T."/>
            <person name="Poliakov A."/>
            <person name="Schmutz J."/>
            <person name="Spannagl M."/>
            <person name="Tang H."/>
            <person name="Wang X."/>
            <person name="Wicker T."/>
            <person name="Bharti A.K."/>
            <person name="Chapman J."/>
            <person name="Feltus F.A."/>
            <person name="Gowik U."/>
            <person name="Grigoriev I.V."/>
            <person name="Lyons E."/>
            <person name="Maher C.A."/>
            <person name="Martis M."/>
            <person name="Narechania A."/>
            <person name="Otillar R.P."/>
            <person name="Penning B.W."/>
            <person name="Salamov A.A."/>
            <person name="Wang Y."/>
            <person name="Zhang L."/>
            <person name="Carpita N.C."/>
            <person name="Freeling M."/>
            <person name="Gingle A.R."/>
            <person name="Hash C.T."/>
            <person name="Keller B."/>
            <person name="Klein P."/>
            <person name="Kresovich S."/>
            <person name="McCann M.C."/>
            <person name="Ming R."/>
            <person name="Peterson D.G."/>
            <person name="Mehboob-ur-Rahman"/>
            <person name="Ware D."/>
            <person name="Westhoff P."/>
            <person name="Mayer K.F."/>
            <person name="Messing J."/>
            <person name="Rokhsar D.S."/>
        </authorList>
    </citation>
    <scope>NUCLEOTIDE SEQUENCE [LARGE SCALE GENOMIC DNA]</scope>
    <source>
        <strain evidence="2">cv. BTx623</strain>
    </source>
</reference>
<accession>A0A1B6QFC3</accession>
<proteinExistence type="predicted"/>
<name>A0A1B6QFC3_SORBI</name>
<gene>
    <name evidence="1" type="ORF">SORBI_3002G365200</name>
</gene>
<dbReference type="EMBL" id="CM000761">
    <property type="protein sequence ID" value="KXG36632.1"/>
    <property type="molecule type" value="Genomic_DNA"/>
</dbReference>
<keyword evidence="2" id="KW-1185">Reference proteome</keyword>
<protein>
    <submittedName>
        <fullName evidence="1">Uncharacterized protein</fullName>
    </submittedName>
</protein>
<sequence>MRTRWPALPRSNFGMSGLKSGEKVFSFRPHVSKSNSRRRKISHLVSTSYPNQTLPKCFALFHFHRINSIPSPFALGNKIVGKSLFYSI</sequence>
<evidence type="ECO:0000313" key="1">
    <source>
        <dbReference type="EMBL" id="KXG36632.1"/>
    </source>
</evidence>
<evidence type="ECO:0000313" key="2">
    <source>
        <dbReference type="Proteomes" id="UP000000768"/>
    </source>
</evidence>
<dbReference type="AlphaFoldDB" id="A0A1B6QFC3"/>
<dbReference type="InParanoid" id="A0A1B6QFC3"/>
<dbReference type="Proteomes" id="UP000000768">
    <property type="component" value="Chromosome 2"/>
</dbReference>